<evidence type="ECO:0000256" key="1">
    <source>
        <dbReference type="SAM" id="MobiDB-lite"/>
    </source>
</evidence>
<sequence>MSEQRPQAMNKGNMIGATERAQQRVKGWLDHAAEVQADARKAERLAALECKACFYAGRIGGAAITTRPCMSCGSREVYGSTNTDVLCAPCATAGDLCKHCGGDREMRARRRSWPDPASPQTPPEPPQNR</sequence>
<protein>
    <submittedName>
        <fullName evidence="2">Uncharacterized protein</fullName>
    </submittedName>
</protein>
<proteinExistence type="predicted"/>
<feature type="region of interest" description="Disordered" evidence="1">
    <location>
        <begin position="107"/>
        <end position="129"/>
    </location>
</feature>
<reference evidence="2" key="1">
    <citation type="submission" date="2020-04" db="EMBL/GenBank/DDBJ databases">
        <authorList>
            <person name="Chiriac C."/>
            <person name="Salcher M."/>
            <person name="Ghai R."/>
            <person name="Kavagutti S V."/>
        </authorList>
    </citation>
    <scope>NUCLEOTIDE SEQUENCE</scope>
</reference>
<name>A0A6J5NVQ0_9CAUD</name>
<evidence type="ECO:0000313" key="2">
    <source>
        <dbReference type="EMBL" id="CAB4159284.1"/>
    </source>
</evidence>
<organism evidence="2">
    <name type="scientific">uncultured Caudovirales phage</name>
    <dbReference type="NCBI Taxonomy" id="2100421"/>
    <lineage>
        <taxon>Viruses</taxon>
        <taxon>Duplodnaviria</taxon>
        <taxon>Heunggongvirae</taxon>
        <taxon>Uroviricota</taxon>
        <taxon>Caudoviricetes</taxon>
        <taxon>Peduoviridae</taxon>
        <taxon>Maltschvirus</taxon>
        <taxon>Maltschvirus maltsch</taxon>
    </lineage>
</organism>
<gene>
    <name evidence="2" type="ORF">UFOVP707_72</name>
</gene>
<dbReference type="EMBL" id="LR796684">
    <property type="protein sequence ID" value="CAB4159284.1"/>
    <property type="molecule type" value="Genomic_DNA"/>
</dbReference>
<accession>A0A6J5NVQ0</accession>
<feature type="compositionally biased region" description="Pro residues" evidence="1">
    <location>
        <begin position="116"/>
        <end position="129"/>
    </location>
</feature>